<dbReference type="Gene3D" id="3.20.20.190">
    <property type="entry name" value="Phosphatidylinositol (PI) phosphodiesterase"/>
    <property type="match status" value="1"/>
</dbReference>
<evidence type="ECO:0000259" key="1">
    <source>
        <dbReference type="PROSITE" id="PS51704"/>
    </source>
</evidence>
<comment type="caution">
    <text evidence="2">The sequence shown here is derived from an EMBL/GenBank/DDBJ whole genome shotgun (WGS) entry which is preliminary data.</text>
</comment>
<dbReference type="PANTHER" id="PTHR46211:SF14">
    <property type="entry name" value="GLYCEROPHOSPHODIESTER PHOSPHODIESTERASE"/>
    <property type="match status" value="1"/>
</dbReference>
<dbReference type="CDD" id="cd08556">
    <property type="entry name" value="GDPD"/>
    <property type="match status" value="1"/>
</dbReference>
<accession>A0A5C7A4M2</accession>
<dbReference type="OrthoDB" id="9795622at2"/>
<keyword evidence="3" id="KW-1185">Reference proteome</keyword>
<gene>
    <name evidence="2" type="ORF">ES754_03735</name>
</gene>
<name>A0A5C7A4M2_9GAMM</name>
<dbReference type="Pfam" id="PF03009">
    <property type="entry name" value="GDPD"/>
    <property type="match status" value="1"/>
</dbReference>
<dbReference type="EMBL" id="VORZ01000001">
    <property type="protein sequence ID" value="TXD98068.1"/>
    <property type="molecule type" value="Genomic_DNA"/>
</dbReference>
<reference evidence="2 3" key="1">
    <citation type="submission" date="2019-08" db="EMBL/GenBank/DDBJ databases">
        <title>Genome sequence of Psychrobacter frigidicola ACAM304 (type strain).</title>
        <authorList>
            <person name="Bowman J.P."/>
        </authorList>
    </citation>
    <scope>NUCLEOTIDE SEQUENCE [LARGE SCALE GENOMIC DNA]</scope>
    <source>
        <strain evidence="2 3">ACAM 304</strain>
    </source>
</reference>
<dbReference type="PANTHER" id="PTHR46211">
    <property type="entry name" value="GLYCEROPHOSPHORYL DIESTER PHOSPHODIESTERASE"/>
    <property type="match status" value="1"/>
</dbReference>
<sequence length="292" mass="32826">MISLQNTRLIGHRGARSEAPENTLFGFQHAHNLQARGLSGVEFDVQLTADGHLVVFHDETLQRLCGLQSRIDQLSLTEIQRHLQSGHQIITLDTLAQALPLSFKNLYASKWSASKLISELQKRARNRLYGLPHLAPLFPAPSDVDSQAHALTRFTHIELEVKTHSRTDYHKLIDALTRYLVDSPLASLPIVLTSFDTQLLTKLQSNKLLTTIPRGLLVRTAKLLDSAPNTALQLGCSQLGVYYPLLTKSVIKNCHRYSLSMSAWTVNDIKEIKQLVKWQVDFIITDIPTQIL</sequence>
<dbReference type="RefSeq" id="WP_147222169.1">
    <property type="nucleotide sequence ID" value="NZ_CAJGYY010000001.1"/>
</dbReference>
<dbReference type="InterPro" id="IPR030395">
    <property type="entry name" value="GP_PDE_dom"/>
</dbReference>
<protein>
    <submittedName>
        <fullName evidence="2">Glycerophosphodiester phosphodiesterase</fullName>
    </submittedName>
</protein>
<dbReference type="GO" id="GO:0006629">
    <property type="term" value="P:lipid metabolic process"/>
    <property type="evidence" value="ECO:0007669"/>
    <property type="project" value="InterPro"/>
</dbReference>
<evidence type="ECO:0000313" key="2">
    <source>
        <dbReference type="EMBL" id="TXD98068.1"/>
    </source>
</evidence>
<dbReference type="GO" id="GO:0008081">
    <property type="term" value="F:phosphoric diester hydrolase activity"/>
    <property type="evidence" value="ECO:0007669"/>
    <property type="project" value="InterPro"/>
</dbReference>
<organism evidence="2 3">
    <name type="scientific">Psychrobacter frigidicola</name>
    <dbReference type="NCBI Taxonomy" id="45611"/>
    <lineage>
        <taxon>Bacteria</taxon>
        <taxon>Pseudomonadati</taxon>
        <taxon>Pseudomonadota</taxon>
        <taxon>Gammaproteobacteria</taxon>
        <taxon>Moraxellales</taxon>
        <taxon>Moraxellaceae</taxon>
        <taxon>Psychrobacter</taxon>
    </lineage>
</organism>
<dbReference type="PROSITE" id="PS51704">
    <property type="entry name" value="GP_PDE"/>
    <property type="match status" value="1"/>
</dbReference>
<proteinExistence type="predicted"/>
<dbReference type="AlphaFoldDB" id="A0A5C7A4M2"/>
<dbReference type="InterPro" id="IPR017946">
    <property type="entry name" value="PLC-like_Pdiesterase_TIM-brl"/>
</dbReference>
<dbReference type="Proteomes" id="UP000321903">
    <property type="component" value="Unassembled WGS sequence"/>
</dbReference>
<dbReference type="SUPFAM" id="SSF51695">
    <property type="entry name" value="PLC-like phosphodiesterases"/>
    <property type="match status" value="1"/>
</dbReference>
<feature type="domain" description="GP-PDE" evidence="1">
    <location>
        <begin position="7"/>
        <end position="292"/>
    </location>
</feature>
<evidence type="ECO:0000313" key="3">
    <source>
        <dbReference type="Proteomes" id="UP000321903"/>
    </source>
</evidence>